<dbReference type="GeneID" id="39600278"/>
<evidence type="ECO:0000313" key="2">
    <source>
        <dbReference type="Proteomes" id="UP000283841"/>
    </source>
</evidence>
<reference evidence="1 2" key="1">
    <citation type="journal article" date="2018" name="Front. Microbiol.">
        <title>Genomic and genetic insights into a cosmopolitan fungus, Paecilomyces variotii (Eurotiales).</title>
        <authorList>
            <person name="Urquhart A.S."/>
            <person name="Mondo S.J."/>
            <person name="Makela M.R."/>
            <person name="Hane J.K."/>
            <person name="Wiebenga A."/>
            <person name="He G."/>
            <person name="Mihaltcheva S."/>
            <person name="Pangilinan J."/>
            <person name="Lipzen A."/>
            <person name="Barry K."/>
            <person name="de Vries R.P."/>
            <person name="Grigoriev I.V."/>
            <person name="Idnurm A."/>
        </authorList>
    </citation>
    <scope>NUCLEOTIDE SEQUENCE [LARGE SCALE GENOMIC DNA]</scope>
    <source>
        <strain evidence="1 2">CBS 101075</strain>
    </source>
</reference>
<evidence type="ECO:0000313" key="1">
    <source>
        <dbReference type="EMBL" id="RWQ94141.1"/>
    </source>
</evidence>
<keyword evidence="2" id="KW-1185">Reference proteome</keyword>
<accession>A0A443HQS6</accession>
<sequence length="298" mass="33838">MAKSKVPAAQAADAQVADAQVAGAETGTPELIFSSSMFSSPEDLYKHALRILSTVTSHEELIYKHILPAWAQTILDQLDDRFEGTFRKNYNVITSTIWIRIMPTELHDCHQNWINAQKFRWYRTGQITAHEYEYLRVMVGTTIPFIHGPYARSRKEPDLLLRVDGRRLPSLVVESGWSESFPRLEEDMNLWLVGGQGQVKATIILNWRRVRNTDTVRGNVLLYTLDRNNMPRLQQDIVIFPAPPPIQAASEQLILSRKEVFGGEVLQGRNSNDQLVFSIDLLREEARIALGLMGLSPA</sequence>
<comment type="caution">
    <text evidence="1">The sequence shown here is derived from an EMBL/GenBank/DDBJ whole genome shotgun (WGS) entry which is preliminary data.</text>
</comment>
<dbReference type="Proteomes" id="UP000283841">
    <property type="component" value="Unassembled WGS sequence"/>
</dbReference>
<gene>
    <name evidence="1" type="ORF">C8Q69DRAFT_472853</name>
</gene>
<protein>
    <submittedName>
        <fullName evidence="1">Uncharacterized protein</fullName>
    </submittedName>
</protein>
<dbReference type="RefSeq" id="XP_028483786.1">
    <property type="nucleotide sequence ID" value="XM_028631001.1"/>
</dbReference>
<dbReference type="AlphaFoldDB" id="A0A443HQS6"/>
<proteinExistence type="predicted"/>
<name>A0A443HQS6_BYSSP</name>
<organism evidence="1 2">
    <name type="scientific">Byssochlamys spectabilis</name>
    <name type="common">Paecilomyces variotii</name>
    <dbReference type="NCBI Taxonomy" id="264951"/>
    <lineage>
        <taxon>Eukaryota</taxon>
        <taxon>Fungi</taxon>
        <taxon>Dikarya</taxon>
        <taxon>Ascomycota</taxon>
        <taxon>Pezizomycotina</taxon>
        <taxon>Eurotiomycetes</taxon>
        <taxon>Eurotiomycetidae</taxon>
        <taxon>Eurotiales</taxon>
        <taxon>Thermoascaceae</taxon>
        <taxon>Paecilomyces</taxon>
    </lineage>
</organism>
<dbReference type="EMBL" id="RCNU01000008">
    <property type="protein sequence ID" value="RWQ94141.1"/>
    <property type="molecule type" value="Genomic_DNA"/>
</dbReference>
<dbReference type="VEuPathDB" id="FungiDB:C8Q69DRAFT_472853"/>